<evidence type="ECO:0000259" key="1">
    <source>
        <dbReference type="Pfam" id="PF07727"/>
    </source>
</evidence>
<evidence type="ECO:0000313" key="2">
    <source>
        <dbReference type="EMBL" id="KAL0296046.1"/>
    </source>
</evidence>
<dbReference type="Pfam" id="PF07727">
    <property type="entry name" value="RVT_2"/>
    <property type="match status" value="1"/>
</dbReference>
<sequence>MDVNNVFLRGHLEEDVYMTPPEGYSDAVSGLVCKLNHSLYGLKQASRQWNMELTSQLQRSGFVQAPSDHFLFLKRTDNTLTALLVYVDNIVLTGDSVQELDVLARSSHGILVTQQKYITDILTDAHLLDAKVVTTPLPPGLHLTSDSGALLYDPGRYRWLVGRFFYLGFTRPDISFAAQQHSQFLQHLHESHWQAAMHVLRYLKGTRVLGLFLPSGNPLQLSVFSDASWASCLDSR</sequence>
<dbReference type="PANTHER" id="PTHR11439">
    <property type="entry name" value="GAG-POL-RELATED RETROTRANSPOSON"/>
    <property type="match status" value="1"/>
</dbReference>
<accession>A0AAW2JPA0</accession>
<protein>
    <submittedName>
        <fullName evidence="2">Retrovirus-related Pol polyprotein from transposon RE1</fullName>
    </submittedName>
</protein>
<dbReference type="EMBL" id="JACGWJ010000032">
    <property type="protein sequence ID" value="KAL0296046.1"/>
    <property type="molecule type" value="Genomic_DNA"/>
</dbReference>
<name>A0AAW2JPA0_SESRA</name>
<proteinExistence type="predicted"/>
<dbReference type="AlphaFoldDB" id="A0AAW2JPA0"/>
<feature type="domain" description="Reverse transcriptase Ty1/copia-type" evidence="1">
    <location>
        <begin position="1"/>
        <end position="101"/>
    </location>
</feature>
<dbReference type="SUPFAM" id="SSF56672">
    <property type="entry name" value="DNA/RNA polymerases"/>
    <property type="match status" value="1"/>
</dbReference>
<reference evidence="2" key="2">
    <citation type="journal article" date="2024" name="Plant">
        <title>Genomic evolution and insights into agronomic trait innovations of Sesamum species.</title>
        <authorList>
            <person name="Miao H."/>
            <person name="Wang L."/>
            <person name="Qu L."/>
            <person name="Liu H."/>
            <person name="Sun Y."/>
            <person name="Le M."/>
            <person name="Wang Q."/>
            <person name="Wei S."/>
            <person name="Zheng Y."/>
            <person name="Lin W."/>
            <person name="Duan Y."/>
            <person name="Cao H."/>
            <person name="Xiong S."/>
            <person name="Wang X."/>
            <person name="Wei L."/>
            <person name="Li C."/>
            <person name="Ma Q."/>
            <person name="Ju M."/>
            <person name="Zhao R."/>
            <person name="Li G."/>
            <person name="Mu C."/>
            <person name="Tian Q."/>
            <person name="Mei H."/>
            <person name="Zhang T."/>
            <person name="Gao T."/>
            <person name="Zhang H."/>
        </authorList>
    </citation>
    <scope>NUCLEOTIDE SEQUENCE</scope>
    <source>
        <strain evidence="2">G02</strain>
    </source>
</reference>
<gene>
    <name evidence="2" type="ORF">Sradi_6656700</name>
</gene>
<dbReference type="InterPro" id="IPR013103">
    <property type="entry name" value="RVT_2"/>
</dbReference>
<dbReference type="InterPro" id="IPR043502">
    <property type="entry name" value="DNA/RNA_pol_sf"/>
</dbReference>
<dbReference type="PANTHER" id="PTHR11439:SF470">
    <property type="entry name" value="CYSTEINE-RICH RLK (RECEPTOR-LIKE PROTEIN KINASE) 8"/>
    <property type="match status" value="1"/>
</dbReference>
<reference evidence="2" key="1">
    <citation type="submission" date="2020-06" db="EMBL/GenBank/DDBJ databases">
        <authorList>
            <person name="Li T."/>
            <person name="Hu X."/>
            <person name="Zhang T."/>
            <person name="Song X."/>
            <person name="Zhang H."/>
            <person name="Dai N."/>
            <person name="Sheng W."/>
            <person name="Hou X."/>
            <person name="Wei L."/>
        </authorList>
    </citation>
    <scope>NUCLEOTIDE SEQUENCE</scope>
    <source>
        <strain evidence="2">G02</strain>
        <tissue evidence="2">Leaf</tissue>
    </source>
</reference>
<organism evidence="2">
    <name type="scientific">Sesamum radiatum</name>
    <name type="common">Black benniseed</name>
    <dbReference type="NCBI Taxonomy" id="300843"/>
    <lineage>
        <taxon>Eukaryota</taxon>
        <taxon>Viridiplantae</taxon>
        <taxon>Streptophyta</taxon>
        <taxon>Embryophyta</taxon>
        <taxon>Tracheophyta</taxon>
        <taxon>Spermatophyta</taxon>
        <taxon>Magnoliopsida</taxon>
        <taxon>eudicotyledons</taxon>
        <taxon>Gunneridae</taxon>
        <taxon>Pentapetalae</taxon>
        <taxon>asterids</taxon>
        <taxon>lamiids</taxon>
        <taxon>Lamiales</taxon>
        <taxon>Pedaliaceae</taxon>
        <taxon>Sesamum</taxon>
    </lineage>
</organism>
<comment type="caution">
    <text evidence="2">The sequence shown here is derived from an EMBL/GenBank/DDBJ whole genome shotgun (WGS) entry which is preliminary data.</text>
</comment>